<dbReference type="EMBL" id="BSDY01000020">
    <property type="protein sequence ID" value="GLI57586.1"/>
    <property type="molecule type" value="Genomic_DNA"/>
</dbReference>
<feature type="domain" description="HD" evidence="1">
    <location>
        <begin position="37"/>
        <end position="161"/>
    </location>
</feature>
<proteinExistence type="predicted"/>
<keyword evidence="3" id="KW-1185">Reference proteome</keyword>
<name>A0A9W6LNP7_9FUSO</name>
<dbReference type="SUPFAM" id="SSF109604">
    <property type="entry name" value="HD-domain/PDEase-like"/>
    <property type="match status" value="1"/>
</dbReference>
<gene>
    <name evidence="2" type="ORF">PM10SUCC1_31000</name>
</gene>
<organism evidence="2 3">
    <name type="scientific">Propionigenium maris DSM 9537</name>
    <dbReference type="NCBI Taxonomy" id="1123000"/>
    <lineage>
        <taxon>Bacteria</taxon>
        <taxon>Fusobacteriati</taxon>
        <taxon>Fusobacteriota</taxon>
        <taxon>Fusobacteriia</taxon>
        <taxon>Fusobacteriales</taxon>
        <taxon>Fusobacteriaceae</taxon>
        <taxon>Propionigenium</taxon>
    </lineage>
</organism>
<dbReference type="Gene3D" id="1.10.3210.10">
    <property type="entry name" value="Hypothetical protein af1432"/>
    <property type="match status" value="1"/>
</dbReference>
<dbReference type="InterPro" id="IPR006674">
    <property type="entry name" value="HD_domain"/>
</dbReference>
<evidence type="ECO:0000313" key="3">
    <source>
        <dbReference type="Proteomes" id="UP001144471"/>
    </source>
</evidence>
<dbReference type="RefSeq" id="WP_281837251.1">
    <property type="nucleotide sequence ID" value="NZ_BSDY01000020.1"/>
</dbReference>
<accession>A0A9W6LNP7</accession>
<sequence>MHKKNEKTRMFLDELLKHPLVTQMELVDDQGVKVSTHTYDVLDVTGNEITRDFGSMRRASTKIDFFAIVIGIIVHDLSKGSIRINGEVMSHSQMMLKRPEYIMKETEGVISQVEEATGLKIKPDIVKNICHIVISHHGRWGKVRPSTREASIVHKADVYSAKYHRINPIGADDILKLMIDGMNIDEIAEKLDCTTGIIKDRLKRSKQEMVLKNNKQLIAYYKKNNRIAIGDDFFTQRIKETALLIKAVEKKGFIRLIKESPMIDFIDDRRVFERR</sequence>
<reference evidence="2" key="1">
    <citation type="submission" date="2022-12" db="EMBL/GenBank/DDBJ databases">
        <title>Reference genome sequencing for broad-spectrum identification of bacterial and archaeal isolates by mass spectrometry.</title>
        <authorList>
            <person name="Sekiguchi Y."/>
            <person name="Tourlousse D.M."/>
        </authorList>
    </citation>
    <scope>NUCLEOTIDE SEQUENCE</scope>
    <source>
        <strain evidence="2">10succ1</strain>
    </source>
</reference>
<dbReference type="AlphaFoldDB" id="A0A9W6LNP7"/>
<dbReference type="Pfam" id="PF01966">
    <property type="entry name" value="HD"/>
    <property type="match status" value="1"/>
</dbReference>
<protein>
    <submittedName>
        <fullName evidence="2">Phosphohydrolase</fullName>
    </submittedName>
</protein>
<evidence type="ECO:0000259" key="1">
    <source>
        <dbReference type="Pfam" id="PF01966"/>
    </source>
</evidence>
<evidence type="ECO:0000313" key="2">
    <source>
        <dbReference type="EMBL" id="GLI57586.1"/>
    </source>
</evidence>
<comment type="caution">
    <text evidence="2">The sequence shown here is derived from an EMBL/GenBank/DDBJ whole genome shotgun (WGS) entry which is preliminary data.</text>
</comment>
<dbReference type="Proteomes" id="UP001144471">
    <property type="component" value="Unassembled WGS sequence"/>
</dbReference>